<dbReference type="OrthoDB" id="1797781at2759"/>
<reference evidence="3" key="2">
    <citation type="submission" date="2025-08" db="UniProtKB">
        <authorList>
            <consortium name="RefSeq"/>
        </authorList>
    </citation>
    <scope>IDENTIFICATION</scope>
    <source>
        <tissue evidence="3">Leaf</tissue>
    </source>
</reference>
<dbReference type="AlphaFoldDB" id="A0A9R0ITG0"/>
<keyword evidence="2" id="KW-1185">Reference proteome</keyword>
<accession>A0A9R0ITG0</accession>
<dbReference type="RefSeq" id="XP_021855254.1">
    <property type="nucleotide sequence ID" value="XM_021999562.2"/>
</dbReference>
<organism evidence="2 3">
    <name type="scientific">Spinacia oleracea</name>
    <name type="common">Spinach</name>
    <dbReference type="NCBI Taxonomy" id="3562"/>
    <lineage>
        <taxon>Eukaryota</taxon>
        <taxon>Viridiplantae</taxon>
        <taxon>Streptophyta</taxon>
        <taxon>Embryophyta</taxon>
        <taxon>Tracheophyta</taxon>
        <taxon>Spermatophyta</taxon>
        <taxon>Magnoliopsida</taxon>
        <taxon>eudicotyledons</taxon>
        <taxon>Gunneridae</taxon>
        <taxon>Pentapetalae</taxon>
        <taxon>Caryophyllales</taxon>
        <taxon>Chenopodiaceae</taxon>
        <taxon>Chenopodioideae</taxon>
        <taxon>Anserineae</taxon>
        <taxon>Spinacia</taxon>
    </lineage>
</organism>
<evidence type="ECO:0008006" key="4">
    <source>
        <dbReference type="Google" id="ProtNLM"/>
    </source>
</evidence>
<evidence type="ECO:0000313" key="3">
    <source>
        <dbReference type="RefSeq" id="XP_021855254.1"/>
    </source>
</evidence>
<feature type="signal peptide" evidence="1">
    <location>
        <begin position="1"/>
        <end position="26"/>
    </location>
</feature>
<dbReference type="Proteomes" id="UP000813463">
    <property type="component" value="Chromosome 1"/>
</dbReference>
<reference evidence="2" key="1">
    <citation type="journal article" date="2021" name="Nat. Commun.">
        <title>Genomic analyses provide insights into spinach domestication and the genetic basis of agronomic traits.</title>
        <authorList>
            <person name="Cai X."/>
            <person name="Sun X."/>
            <person name="Xu C."/>
            <person name="Sun H."/>
            <person name="Wang X."/>
            <person name="Ge C."/>
            <person name="Zhang Z."/>
            <person name="Wang Q."/>
            <person name="Fei Z."/>
            <person name="Jiao C."/>
            <person name="Wang Q."/>
        </authorList>
    </citation>
    <scope>NUCLEOTIDE SEQUENCE [LARGE SCALE GENOMIC DNA]</scope>
    <source>
        <strain evidence="2">cv. Varoflay</strain>
    </source>
</reference>
<name>A0A9R0ITG0_SPIOL</name>
<feature type="chain" id="PRO_5040334180" description="Granulins domain-containing protein" evidence="1">
    <location>
        <begin position="27"/>
        <end position="116"/>
    </location>
</feature>
<protein>
    <recommendedName>
        <fullName evidence="4">Granulins domain-containing protein</fullName>
    </recommendedName>
</protein>
<evidence type="ECO:0000313" key="2">
    <source>
        <dbReference type="Proteomes" id="UP000813463"/>
    </source>
</evidence>
<dbReference type="KEGG" id="soe:110794587"/>
<sequence length="116" mass="12324">MEGKLVSNKSFFAVVLILSVVQLTTAAKLYPPQMLLGKPLSCPYYGEYCDGVHPCCPGTQCTSTFSAGTCVHDPYSPCRHLGQPCGFWAGSCCGKSVCTNDGCSDLNSNNLAFSII</sequence>
<proteinExistence type="predicted"/>
<dbReference type="GeneID" id="110794587"/>
<evidence type="ECO:0000256" key="1">
    <source>
        <dbReference type="SAM" id="SignalP"/>
    </source>
</evidence>
<gene>
    <name evidence="3" type="primary">LOC110794587</name>
</gene>
<keyword evidence="1" id="KW-0732">Signal</keyword>